<dbReference type="GO" id="GO:0004784">
    <property type="term" value="F:superoxide dismutase activity"/>
    <property type="evidence" value="ECO:0007669"/>
    <property type="project" value="InterPro"/>
</dbReference>
<dbReference type="Pfam" id="PF02777">
    <property type="entry name" value="Sod_Fe_C"/>
    <property type="match status" value="2"/>
</dbReference>
<accession>A0A167DUT9</accession>
<dbReference type="GeneID" id="30033422"/>
<protein>
    <submittedName>
        <fullName evidence="3">Mitochondrial 37S ribosomal protein RSM26</fullName>
    </submittedName>
</protein>
<name>A0A167DUT9_9ASCO</name>
<dbReference type="GO" id="GO:0003735">
    <property type="term" value="F:structural constituent of ribosome"/>
    <property type="evidence" value="ECO:0007669"/>
    <property type="project" value="EnsemblFungi"/>
</dbReference>
<dbReference type="PANTHER" id="PTHR43595:SF2">
    <property type="entry name" value="SMALL RIBOSOMAL SUBUNIT PROTEIN MS42"/>
    <property type="match status" value="1"/>
</dbReference>
<evidence type="ECO:0000259" key="2">
    <source>
        <dbReference type="Pfam" id="PF02777"/>
    </source>
</evidence>
<proteinExistence type="predicted"/>
<dbReference type="InterPro" id="IPR036314">
    <property type="entry name" value="SOD_C_sf"/>
</dbReference>
<dbReference type="OrthoDB" id="275227at2759"/>
<reference evidence="3 4" key="1">
    <citation type="submission" date="2016-02" db="EMBL/GenBank/DDBJ databases">
        <title>Complete genome sequence and transcriptome regulation of the pentose utilising yeast Sugiyamaella lignohabitans.</title>
        <authorList>
            <person name="Bellasio M."/>
            <person name="Peymann A."/>
            <person name="Valli M."/>
            <person name="Sipitzky M."/>
            <person name="Graf A."/>
            <person name="Sauer M."/>
            <person name="Marx H."/>
            <person name="Mattanovich D."/>
        </authorList>
    </citation>
    <scope>NUCLEOTIDE SEQUENCE [LARGE SCALE GENOMIC DNA]</scope>
    <source>
        <strain evidence="3 4">CBS 10342</strain>
    </source>
</reference>
<keyword evidence="4" id="KW-1185">Reference proteome</keyword>
<organism evidence="3 4">
    <name type="scientific">Sugiyamaella lignohabitans</name>
    <dbReference type="NCBI Taxonomy" id="796027"/>
    <lineage>
        <taxon>Eukaryota</taxon>
        <taxon>Fungi</taxon>
        <taxon>Dikarya</taxon>
        <taxon>Ascomycota</taxon>
        <taxon>Saccharomycotina</taxon>
        <taxon>Dipodascomycetes</taxon>
        <taxon>Dipodascales</taxon>
        <taxon>Trichomonascaceae</taxon>
        <taxon>Sugiyamaella</taxon>
    </lineage>
</organism>
<sequence length="261" mass="29336">MFARSTIRACNKATISRPVTRLIHSVPKLKNQNHYEQVGIPGLYSAEGFKTAWNDHQSHLLTKLNNLTVDTDNEARIPLHILLNTATKSDQAHIFNNASQAHNNHLFFQALTSPETNQTKPSALLQSRINKSFGSLEELREQFLLAADLLLGNGWVFLIEGPDKSLGIMSCYNAGTPYHIARAQLFDLNRIIDSEVHQSIEAISGAVRSKEKNFNIALLAANVWEHAYLTDYSVSGKTEYLEKWWASIDWDVVSSRLYSGN</sequence>
<dbReference type="Gene3D" id="3.55.40.20">
    <property type="entry name" value="Iron/manganese superoxide dismutase, C-terminal domain"/>
    <property type="match status" value="1"/>
</dbReference>
<dbReference type="SUPFAM" id="SSF46609">
    <property type="entry name" value="Fe,Mn superoxide dismutase (SOD), N-terminal domain"/>
    <property type="match status" value="1"/>
</dbReference>
<dbReference type="InterPro" id="IPR019832">
    <property type="entry name" value="Mn/Fe_SOD_C"/>
</dbReference>
<dbReference type="KEGG" id="slb:AWJ20_1601"/>
<dbReference type="AlphaFoldDB" id="A0A167DUT9"/>
<dbReference type="EMBL" id="CP014501">
    <property type="protein sequence ID" value="ANB13315.1"/>
    <property type="molecule type" value="Genomic_DNA"/>
</dbReference>
<evidence type="ECO:0000313" key="3">
    <source>
        <dbReference type="EMBL" id="ANB13315.1"/>
    </source>
</evidence>
<gene>
    <name evidence="3" type="primary">RSM26</name>
    <name evidence="3" type="ORF">AWJ20_1601</name>
</gene>
<keyword evidence="3" id="KW-0687">Ribonucleoprotein</keyword>
<dbReference type="GO" id="GO:0005763">
    <property type="term" value="C:mitochondrial small ribosomal subunit"/>
    <property type="evidence" value="ECO:0007669"/>
    <property type="project" value="EnsemblFungi"/>
</dbReference>
<dbReference type="SUPFAM" id="SSF54719">
    <property type="entry name" value="Fe,Mn superoxide dismutase (SOD), C-terminal domain"/>
    <property type="match status" value="1"/>
</dbReference>
<dbReference type="Proteomes" id="UP000189580">
    <property type="component" value="Chromosome a"/>
</dbReference>
<dbReference type="InterPro" id="IPR036324">
    <property type="entry name" value="Mn/Fe_SOD_N_sf"/>
</dbReference>
<dbReference type="PANTHER" id="PTHR43595">
    <property type="entry name" value="37S RIBOSOMAL PROTEIN S26, MITOCHONDRIAL"/>
    <property type="match status" value="1"/>
</dbReference>
<keyword evidence="3" id="KW-0689">Ribosomal protein</keyword>
<dbReference type="RefSeq" id="XP_018735792.1">
    <property type="nucleotide sequence ID" value="XM_018878495.1"/>
</dbReference>
<dbReference type="GO" id="GO:0046872">
    <property type="term" value="F:metal ion binding"/>
    <property type="evidence" value="ECO:0007669"/>
    <property type="project" value="InterPro"/>
</dbReference>
<evidence type="ECO:0000256" key="1">
    <source>
        <dbReference type="ARBA" id="ARBA00037226"/>
    </source>
</evidence>
<comment type="function">
    <text evidence="1">Component of the mitochondrial ribosome (mitoribosome), a dedicated translation machinery responsible for the synthesis of mitochondrial genome-encoded proteins, including at least some of the essential transmembrane subunits of the mitochondrial respiratory chain. The mitoribosomes are attached to the mitochondrial inner membrane and translation products are cotranslationally integrated into the membrane.</text>
</comment>
<evidence type="ECO:0000313" key="4">
    <source>
        <dbReference type="Proteomes" id="UP000189580"/>
    </source>
</evidence>
<feature type="domain" description="Manganese/iron superoxide dismutase C-terminal" evidence="2">
    <location>
        <begin position="123"/>
        <end position="180"/>
    </location>
</feature>
<feature type="domain" description="Manganese/iron superoxide dismutase C-terminal" evidence="2">
    <location>
        <begin position="212"/>
        <end position="256"/>
    </location>
</feature>